<dbReference type="PROSITE" id="PS50206">
    <property type="entry name" value="RHODANESE_3"/>
    <property type="match status" value="1"/>
</dbReference>
<feature type="region of interest" description="Disordered" evidence="3">
    <location>
        <begin position="1"/>
        <end position="66"/>
    </location>
</feature>
<evidence type="ECO:0000259" key="4">
    <source>
        <dbReference type="PROSITE" id="PS50055"/>
    </source>
</evidence>
<gene>
    <name evidence="7" type="ORF">PG986_009555</name>
</gene>
<feature type="compositionally biased region" description="Polar residues" evidence="3">
    <location>
        <begin position="772"/>
        <end position="792"/>
    </location>
</feature>
<dbReference type="InterPro" id="IPR000242">
    <property type="entry name" value="PTP_cat"/>
</dbReference>
<dbReference type="Gene3D" id="3.90.190.10">
    <property type="entry name" value="Protein tyrosine phosphatase superfamily"/>
    <property type="match status" value="1"/>
</dbReference>
<feature type="domain" description="Rhodanese" evidence="6">
    <location>
        <begin position="241"/>
        <end position="347"/>
    </location>
</feature>
<dbReference type="InterPro" id="IPR001763">
    <property type="entry name" value="Rhodanese-like_dom"/>
</dbReference>
<dbReference type="PROSITE" id="PS50055">
    <property type="entry name" value="TYR_PHOSPHATASE_PTP"/>
    <property type="match status" value="1"/>
</dbReference>
<dbReference type="SMART" id="SM00194">
    <property type="entry name" value="PTPc"/>
    <property type="match status" value="1"/>
</dbReference>
<dbReference type="PRINTS" id="PR00700">
    <property type="entry name" value="PRTYPHPHTASE"/>
</dbReference>
<dbReference type="InterPro" id="IPR036873">
    <property type="entry name" value="Rhodanese-like_dom_sf"/>
</dbReference>
<reference evidence="7 8" key="1">
    <citation type="submission" date="2023-01" db="EMBL/GenBank/DDBJ databases">
        <title>Analysis of 21 Apiospora genomes using comparative genomics revels a genus with tremendous synthesis potential of carbohydrate active enzymes and secondary metabolites.</title>
        <authorList>
            <person name="Sorensen T."/>
        </authorList>
    </citation>
    <scope>NUCLEOTIDE SEQUENCE [LARGE SCALE GENOMIC DNA]</scope>
    <source>
        <strain evidence="7 8">CBS 24483</strain>
    </source>
</reference>
<keyword evidence="8" id="KW-1185">Reference proteome</keyword>
<feature type="domain" description="Tyrosine-protein phosphatase" evidence="4">
    <location>
        <begin position="479"/>
        <end position="839"/>
    </location>
</feature>
<dbReference type="InterPro" id="IPR029021">
    <property type="entry name" value="Prot-tyrosine_phosphatase-like"/>
</dbReference>
<feature type="region of interest" description="Disordered" evidence="3">
    <location>
        <begin position="589"/>
        <end position="624"/>
    </location>
</feature>
<dbReference type="CDD" id="cd18533">
    <property type="entry name" value="PTP_fungal"/>
    <property type="match status" value="1"/>
</dbReference>
<evidence type="ECO:0000256" key="1">
    <source>
        <dbReference type="ARBA" id="ARBA00009649"/>
    </source>
</evidence>
<dbReference type="CDD" id="cd01446">
    <property type="entry name" value="DSP_MapKP"/>
    <property type="match status" value="1"/>
</dbReference>
<feature type="domain" description="Tyrosine specific protein phosphatases" evidence="5">
    <location>
        <begin position="705"/>
        <end position="757"/>
    </location>
</feature>
<dbReference type="SUPFAM" id="SSF52799">
    <property type="entry name" value="(Phosphotyrosine protein) phosphatases II"/>
    <property type="match status" value="1"/>
</dbReference>
<dbReference type="RefSeq" id="XP_066698175.1">
    <property type="nucleotide sequence ID" value="XM_066845777.1"/>
</dbReference>
<sequence>MTSPRMPHSVGQPYPPSSSKLSPAVPTDVRSPSPNYFGLNIDPAADPRDSAVLPRENWSPPTSSVKSFGAAIPKQVPLDANPDFEAFRRQADLNRGGNSFNLGSAQFAPMLPPTSLRPRPPPRRATNQSEVEVSRPPLGRSRETTGSRMDVDSESLHDSAYVSSDSKRNSEISLNAPSFFDMPTHASPAQTESPFAPMRRSNLSKVEDAHPRLSLPSAQDRPYFSRCFASSLGNLAVSACWSWAEPADAKIEGALNLCIPTTLLKRATFNLEKLQKTLQTEEDQEKFSQWRSVKHLIIYDASSSEKRDALSAINMFKKFTAESFTENAYLLRGGFNAFASAYPDWIDRRSAAERAGRPVASNDGGRPTFAPVIGGVTLPTASNGANPFFGNIRQNMDLADGVGQMEVAVPASIDADSLPQWLRDATAKSDHGKAVSDKFLKIEREEQARMKEAYSAFNAASPSKANSSVSLSGIEKGVKNRYKDILPFDHARVVLPGKPAGSCDYINASHVQATRSKKRYIASQGPLPATFEDFWSVIWDQDVRVIVMLTAESEGGQLKCHPYWNDREYGPVKLRPLSEKKVSLDIDKHKTTPAAAASQAEAGRRRANTATALGSSAPAPPAPAQAETPFVVIRKFAMSHSAHPFAPMREVTHLHYPSWPDFGVPAQPSHLLALVELANVMQRAALPVDANTIAASVATERGVTPNWYDEPESESNPRPMLVHCSAGCGRTGTFCTVDSVIDMLKRERIASLSANKRKDDDGDINMDGVTAPHTSARTPAAQNSSGPNNGNDTALDLSWVGNDSIDLIARTVEDFRSQRLSMVQSLRQFVLCYETIAEWIWRLQERSSQMANGKRGHIRSESEAPARR</sequence>
<dbReference type="GeneID" id="92078839"/>
<evidence type="ECO:0000313" key="8">
    <source>
        <dbReference type="Proteomes" id="UP001391051"/>
    </source>
</evidence>
<dbReference type="InterPro" id="IPR050348">
    <property type="entry name" value="Protein-Tyr_Phosphatase"/>
</dbReference>
<evidence type="ECO:0000259" key="5">
    <source>
        <dbReference type="PROSITE" id="PS50056"/>
    </source>
</evidence>
<dbReference type="InterPro" id="IPR016130">
    <property type="entry name" value="Tyr_Pase_AS"/>
</dbReference>
<feature type="compositionally biased region" description="Basic and acidic residues" evidence="3">
    <location>
        <begin position="140"/>
        <end position="157"/>
    </location>
</feature>
<accession>A0ABR1Q812</accession>
<dbReference type="PANTHER" id="PTHR19134">
    <property type="entry name" value="RECEPTOR-TYPE TYROSINE-PROTEIN PHOSPHATASE"/>
    <property type="match status" value="1"/>
</dbReference>
<organism evidence="7 8">
    <name type="scientific">Apiospora aurea</name>
    <dbReference type="NCBI Taxonomy" id="335848"/>
    <lineage>
        <taxon>Eukaryota</taxon>
        <taxon>Fungi</taxon>
        <taxon>Dikarya</taxon>
        <taxon>Ascomycota</taxon>
        <taxon>Pezizomycotina</taxon>
        <taxon>Sordariomycetes</taxon>
        <taxon>Xylariomycetidae</taxon>
        <taxon>Amphisphaeriales</taxon>
        <taxon>Apiosporaceae</taxon>
        <taxon>Apiospora</taxon>
    </lineage>
</organism>
<dbReference type="EC" id="3.1.3.48" evidence="2"/>
<dbReference type="SMART" id="SM00404">
    <property type="entry name" value="PTPc_motif"/>
    <property type="match status" value="1"/>
</dbReference>
<dbReference type="InterPro" id="IPR003595">
    <property type="entry name" value="Tyr_Pase_cat"/>
</dbReference>
<evidence type="ECO:0000259" key="6">
    <source>
        <dbReference type="PROSITE" id="PS50206"/>
    </source>
</evidence>
<dbReference type="Proteomes" id="UP001391051">
    <property type="component" value="Unassembled WGS sequence"/>
</dbReference>
<dbReference type="PROSITE" id="PS00383">
    <property type="entry name" value="TYR_PHOSPHATASE_1"/>
    <property type="match status" value="1"/>
</dbReference>
<dbReference type="InterPro" id="IPR000387">
    <property type="entry name" value="Tyr_Pase_dom"/>
</dbReference>
<protein>
    <recommendedName>
        <fullName evidence="2">protein-tyrosine-phosphatase</fullName>
        <ecNumber evidence="2">3.1.3.48</ecNumber>
    </recommendedName>
</protein>
<dbReference type="Gene3D" id="3.40.250.10">
    <property type="entry name" value="Rhodanese-like domain"/>
    <property type="match status" value="1"/>
</dbReference>
<evidence type="ECO:0000256" key="2">
    <source>
        <dbReference type="ARBA" id="ARBA00013064"/>
    </source>
</evidence>
<dbReference type="EMBL" id="JAQQWE010000006">
    <property type="protein sequence ID" value="KAK7948669.1"/>
    <property type="molecule type" value="Genomic_DNA"/>
</dbReference>
<evidence type="ECO:0000256" key="3">
    <source>
        <dbReference type="SAM" id="MobiDB-lite"/>
    </source>
</evidence>
<comment type="caution">
    <text evidence="7">The sequence shown here is derived from an EMBL/GenBank/DDBJ whole genome shotgun (WGS) entry which is preliminary data.</text>
</comment>
<dbReference type="PROSITE" id="PS50056">
    <property type="entry name" value="TYR_PHOSPHATASE_2"/>
    <property type="match status" value="1"/>
</dbReference>
<dbReference type="Pfam" id="PF00102">
    <property type="entry name" value="Y_phosphatase"/>
    <property type="match status" value="2"/>
</dbReference>
<evidence type="ECO:0000313" key="7">
    <source>
        <dbReference type="EMBL" id="KAK7948669.1"/>
    </source>
</evidence>
<comment type="similarity">
    <text evidence="1">Belongs to the protein-tyrosine phosphatase family. Non-receptor class subfamily.</text>
</comment>
<proteinExistence type="inferred from homology"/>
<feature type="region of interest" description="Disordered" evidence="3">
    <location>
        <begin position="755"/>
        <end position="793"/>
    </location>
</feature>
<feature type="region of interest" description="Disordered" evidence="3">
    <location>
        <begin position="95"/>
        <end position="169"/>
    </location>
</feature>
<name>A0ABR1Q812_9PEZI</name>
<dbReference type="PANTHER" id="PTHR19134:SF561">
    <property type="entry name" value="PROTEIN TYROSINE PHOSPHATASE 36E, ISOFORM A"/>
    <property type="match status" value="1"/>
</dbReference>
<dbReference type="SUPFAM" id="SSF52821">
    <property type="entry name" value="Rhodanese/Cell cycle control phosphatase"/>
    <property type="match status" value="1"/>
</dbReference>